<dbReference type="SUPFAM" id="SSF51230">
    <property type="entry name" value="Single hybrid motif"/>
    <property type="match status" value="1"/>
</dbReference>
<reference evidence="2 3" key="1">
    <citation type="submission" date="2014-08" db="EMBL/GenBank/DDBJ databases">
        <title>Complete genome sequence of Corynebacterium frankenforstense ST18(T) (=DSM 45800(T)), isolated from raw cow milk.</title>
        <authorList>
            <person name="Ruckert C."/>
            <person name="Albersmeier A."/>
            <person name="Winkler A."/>
            <person name="Lipski A."/>
            <person name="Kalinowski J."/>
        </authorList>
    </citation>
    <scope>NUCLEOTIDE SEQUENCE [LARGE SCALE GENOMIC DNA]</scope>
    <source>
        <strain evidence="2 3">ST18</strain>
    </source>
</reference>
<sequence length="71" mass="7447">MEIHAPFAGTIRYHVAVGDTVDTGDHLATIEAAKLEASVDAPGPGVVTDVDREDFTDVGGGDRILTLGERK</sequence>
<dbReference type="KEGG" id="cfk:CFRA_06445"/>
<dbReference type="AlphaFoldDB" id="A0A1L7CT54"/>
<proteinExistence type="predicted"/>
<dbReference type="CDD" id="cd06850">
    <property type="entry name" value="biotinyl_domain"/>
    <property type="match status" value="1"/>
</dbReference>
<dbReference type="STRING" id="1437875.CFRA_06445"/>
<accession>A0A1L7CT54</accession>
<dbReference type="Pfam" id="PF00364">
    <property type="entry name" value="Biotin_lipoyl"/>
    <property type="match status" value="1"/>
</dbReference>
<organism evidence="2 3">
    <name type="scientific">Corynebacterium frankenforstense DSM 45800</name>
    <dbReference type="NCBI Taxonomy" id="1437875"/>
    <lineage>
        <taxon>Bacteria</taxon>
        <taxon>Bacillati</taxon>
        <taxon>Actinomycetota</taxon>
        <taxon>Actinomycetes</taxon>
        <taxon>Mycobacteriales</taxon>
        <taxon>Corynebacteriaceae</taxon>
        <taxon>Corynebacterium</taxon>
    </lineage>
</organism>
<evidence type="ECO:0000313" key="3">
    <source>
        <dbReference type="Proteomes" id="UP000185434"/>
    </source>
</evidence>
<name>A0A1L7CT54_9CORY</name>
<dbReference type="Gene3D" id="2.40.50.100">
    <property type="match status" value="1"/>
</dbReference>
<dbReference type="RefSeq" id="WP_075663929.1">
    <property type="nucleotide sequence ID" value="NZ_CP009247.1"/>
</dbReference>
<dbReference type="OrthoDB" id="4414160at2"/>
<dbReference type="EMBL" id="CP009247">
    <property type="protein sequence ID" value="APT88948.1"/>
    <property type="molecule type" value="Genomic_DNA"/>
</dbReference>
<dbReference type="InterPro" id="IPR000089">
    <property type="entry name" value="Biotin_lipoyl"/>
</dbReference>
<keyword evidence="3" id="KW-1185">Reference proteome</keyword>
<feature type="domain" description="Lipoyl-binding" evidence="1">
    <location>
        <begin position="10"/>
        <end position="67"/>
    </location>
</feature>
<evidence type="ECO:0000259" key="1">
    <source>
        <dbReference type="Pfam" id="PF00364"/>
    </source>
</evidence>
<evidence type="ECO:0000313" key="2">
    <source>
        <dbReference type="EMBL" id="APT88948.1"/>
    </source>
</evidence>
<dbReference type="Proteomes" id="UP000185434">
    <property type="component" value="Chromosome"/>
</dbReference>
<dbReference type="InterPro" id="IPR011053">
    <property type="entry name" value="Single_hybrid_motif"/>
</dbReference>
<gene>
    <name evidence="2" type="ORF">CFRA_06445</name>
</gene>
<protein>
    <recommendedName>
        <fullName evidence="1">Lipoyl-binding domain-containing protein</fullName>
    </recommendedName>
</protein>